<evidence type="ECO:0000313" key="12">
    <source>
        <dbReference type="EMBL" id="KAK1930434.1"/>
    </source>
</evidence>
<feature type="domain" description="Crinkler effector protein N-terminal" evidence="11">
    <location>
        <begin position="1746"/>
        <end position="1853"/>
    </location>
</feature>
<proteinExistence type="inferred from homology"/>
<dbReference type="GO" id="GO:0043657">
    <property type="term" value="C:host cell"/>
    <property type="evidence" value="ECO:0007669"/>
    <property type="project" value="UniProtKB-SubCell"/>
</dbReference>
<feature type="transmembrane region" description="Helical" evidence="9">
    <location>
        <begin position="784"/>
        <end position="802"/>
    </location>
</feature>
<feature type="transmembrane region" description="Helical" evidence="9">
    <location>
        <begin position="406"/>
        <end position="433"/>
    </location>
</feature>
<dbReference type="InterPro" id="IPR006181">
    <property type="entry name" value="D-amino_acid_oxidase_CS"/>
</dbReference>
<name>A0AAD9G1Q4_9STRA</name>
<comment type="subcellular location">
    <subcellularLocation>
        <location evidence="2">Host cell</location>
    </subcellularLocation>
    <subcellularLocation>
        <location evidence="3">Secreted</location>
    </subcellularLocation>
</comment>
<keyword evidence="9" id="KW-1133">Transmembrane helix</keyword>
<dbReference type="PROSITE" id="PS00677">
    <property type="entry name" value="DAO"/>
    <property type="match status" value="1"/>
</dbReference>
<dbReference type="Gene3D" id="3.30.9.10">
    <property type="entry name" value="D-Amino Acid Oxidase, subunit A, domain 2"/>
    <property type="match status" value="1"/>
</dbReference>
<feature type="domain" description="Crinkler effector protein N-terminal" evidence="11">
    <location>
        <begin position="1868"/>
        <end position="1979"/>
    </location>
</feature>
<dbReference type="PANTHER" id="PTHR11530">
    <property type="entry name" value="D-AMINO ACID OXIDASE"/>
    <property type="match status" value="1"/>
</dbReference>
<feature type="transmembrane region" description="Helical" evidence="9">
    <location>
        <begin position="205"/>
        <end position="224"/>
    </location>
</feature>
<keyword evidence="5" id="KW-0964">Secreted</keyword>
<comment type="caution">
    <text evidence="12">The sequence shown here is derived from an EMBL/GenBank/DDBJ whole genome shotgun (WGS) entry which is preliminary data.</text>
</comment>
<keyword evidence="7" id="KW-0274">FAD</keyword>
<evidence type="ECO:0000259" key="10">
    <source>
        <dbReference type="Pfam" id="PF01266"/>
    </source>
</evidence>
<dbReference type="Pfam" id="PF20147">
    <property type="entry name" value="Crinkler"/>
    <property type="match status" value="2"/>
</dbReference>
<dbReference type="GO" id="GO:0071949">
    <property type="term" value="F:FAD binding"/>
    <property type="evidence" value="ECO:0007669"/>
    <property type="project" value="InterPro"/>
</dbReference>
<feature type="transmembrane region" description="Helical" evidence="9">
    <location>
        <begin position="606"/>
        <end position="627"/>
    </location>
</feature>
<feature type="transmembrane region" description="Helical" evidence="9">
    <location>
        <begin position="1001"/>
        <end position="1021"/>
    </location>
</feature>
<keyword evidence="9" id="KW-0472">Membrane</keyword>
<feature type="transmembrane region" description="Helical" evidence="9">
    <location>
        <begin position="565"/>
        <end position="586"/>
    </location>
</feature>
<keyword evidence="6" id="KW-0285">Flavoprotein</keyword>
<evidence type="ECO:0000256" key="4">
    <source>
        <dbReference type="ARBA" id="ARBA00006730"/>
    </source>
</evidence>
<protein>
    <submittedName>
        <fullName evidence="12">D-amino-acid oxidase</fullName>
    </submittedName>
</protein>
<dbReference type="GO" id="GO:0019478">
    <property type="term" value="P:D-amino acid catabolic process"/>
    <property type="evidence" value="ECO:0007669"/>
    <property type="project" value="TreeGrafter"/>
</dbReference>
<feature type="transmembrane region" description="Helical" evidence="9">
    <location>
        <begin position="117"/>
        <end position="136"/>
    </location>
</feature>
<keyword evidence="8" id="KW-0560">Oxidoreductase</keyword>
<feature type="transmembrane region" description="Helical" evidence="9">
    <location>
        <begin position="174"/>
        <end position="199"/>
    </location>
</feature>
<evidence type="ECO:0000256" key="9">
    <source>
        <dbReference type="SAM" id="Phobius"/>
    </source>
</evidence>
<dbReference type="EMBL" id="JASMQC010000039">
    <property type="protein sequence ID" value="KAK1930434.1"/>
    <property type="molecule type" value="Genomic_DNA"/>
</dbReference>
<evidence type="ECO:0000256" key="8">
    <source>
        <dbReference type="ARBA" id="ARBA00023002"/>
    </source>
</evidence>
<feature type="domain" description="FAD dependent oxidoreductase" evidence="10">
    <location>
        <begin position="1062"/>
        <end position="1378"/>
    </location>
</feature>
<feature type="transmembrane region" description="Helical" evidence="9">
    <location>
        <begin position="696"/>
        <end position="719"/>
    </location>
</feature>
<evidence type="ECO:0000256" key="5">
    <source>
        <dbReference type="ARBA" id="ARBA00022525"/>
    </source>
</evidence>
<dbReference type="GO" id="GO:0003884">
    <property type="term" value="F:D-amino-acid oxidase activity"/>
    <property type="evidence" value="ECO:0007669"/>
    <property type="project" value="InterPro"/>
</dbReference>
<keyword evidence="9" id="KW-0812">Transmembrane</keyword>
<reference evidence="12" key="1">
    <citation type="submission" date="2023-08" db="EMBL/GenBank/DDBJ databases">
        <title>Reference Genome Resource for the Citrus Pathogen Phytophthora citrophthora.</title>
        <authorList>
            <person name="Moller H."/>
            <person name="Coetzee B."/>
            <person name="Rose L.J."/>
            <person name="Van Niekerk J.M."/>
        </authorList>
    </citation>
    <scope>NUCLEOTIDE SEQUENCE</scope>
    <source>
        <strain evidence="12">STE-U-9442</strain>
    </source>
</reference>
<evidence type="ECO:0000256" key="2">
    <source>
        <dbReference type="ARBA" id="ARBA00004340"/>
    </source>
</evidence>
<keyword evidence="13" id="KW-1185">Reference proteome</keyword>
<dbReference type="Gene3D" id="3.40.50.720">
    <property type="entry name" value="NAD(P)-binding Rossmann-like Domain"/>
    <property type="match status" value="1"/>
</dbReference>
<feature type="transmembrane region" description="Helical" evidence="9">
    <location>
        <begin position="946"/>
        <end position="973"/>
    </location>
</feature>
<dbReference type="Proteomes" id="UP001259832">
    <property type="component" value="Unassembled WGS sequence"/>
</dbReference>
<feature type="transmembrane region" description="Helical" evidence="9">
    <location>
        <begin position="639"/>
        <end position="658"/>
    </location>
</feature>
<dbReference type="SUPFAM" id="SSF54373">
    <property type="entry name" value="FAD-linked reductases, C-terminal domain"/>
    <property type="match status" value="1"/>
</dbReference>
<feature type="transmembrane region" description="Helical" evidence="9">
    <location>
        <begin position="142"/>
        <end position="162"/>
    </location>
</feature>
<organism evidence="12 13">
    <name type="scientific">Phytophthora citrophthora</name>
    <dbReference type="NCBI Taxonomy" id="4793"/>
    <lineage>
        <taxon>Eukaryota</taxon>
        <taxon>Sar</taxon>
        <taxon>Stramenopiles</taxon>
        <taxon>Oomycota</taxon>
        <taxon>Peronosporomycetes</taxon>
        <taxon>Peronosporales</taxon>
        <taxon>Peronosporaceae</taxon>
        <taxon>Phytophthora</taxon>
    </lineage>
</organism>
<feature type="transmembrane region" description="Helical" evidence="9">
    <location>
        <begin position="1609"/>
        <end position="1636"/>
    </location>
</feature>
<evidence type="ECO:0000256" key="1">
    <source>
        <dbReference type="ARBA" id="ARBA00001974"/>
    </source>
</evidence>
<feature type="transmembrane region" description="Helical" evidence="9">
    <location>
        <begin position="461"/>
        <end position="479"/>
    </location>
</feature>
<feature type="transmembrane region" description="Helical" evidence="9">
    <location>
        <begin position="664"/>
        <end position="684"/>
    </location>
</feature>
<sequence>MGSKFSSIVELWESTQVELHGRYSEERALQLATYATHSSWVRVIGVLVATPLPCLAVTVLVDILPLADPSEGLRSNSMFILREYCSYLVMNFLASQQFRTSVPALPFPIQRVIRNTIVMSTLCAGVYYGFALIIGFPVPFSIVMVMPAWVVIISTSIALEWAKKTRQTPGTGRMVLNVVKVWMCEVLLVLIYPPFFYIFTTLTKSTQMAFALLLPVIKIIMRNIFMRTVVHLRDDLPEVVIFNVEVFNALFVSYCMQNSPSFWTTVELMLADIVLLMLSIRDIEMARRGLEELEERIGARNTNSQTTLERVKAILQRVELSSQKSARGPTFVRVGPESATTMEKSLVVMRVDAINTFAMAPHPLRAAKQLIGKGTVKPVVPQIAVATKEAFKPSVGLSYIRKVRRLLFMTEFVLLLNYVEVVIPLVFSMYMFAMYHLPNRAYYAQLTGLDEDQLLQTLKNVLFYCSLQLLSLLVLAFTLQRKLGLSPIRQLSFVLEKQFAGAQIKLIFWVFYNVQASLKHSAMPSPQQRFVEAWERTQVELHGSYSTDRVLALAEYTRETSWSHIIMVLLITPLPCLVITVLSDVLPLNKPSEGLKANKMFQVRQYYSYVVMSFLCAQQFRTSVRALPYPNLQVVRDTVIVAALTVAVQYVLGLWIGFPVPFSIVLAMPAWVVIITVAMAIEWLRLIQQNPGTGTMVLNTIKVWLCEVLLVVTYPPYYYIFTTLSKTGQTFFASLLPVIKLIMRNIFTLTVVHLSDEMPEVVVFNSEVFNALFVSYCMQNSPSFGTTLMVTAALLVQLIMSLRDVNDAVRRMDKIGRQLDHGDVYNNPNMGVPKSSTGIHILTCLERAEAMLIGQRDALKEPNGKRVSCSPVRSSITTSIGENAVTRGLIKSNSVENTLEFEERGSIKPYTGARIQPAQCADKLTARDPKDITATSLQYVLEVRRLLYLTEFLVLINYVGVFIPLIFSIYMGLMYKLPNRTYYAQLANLTEDELNQALENVMFNCGLKIVALVLLCSLLQYRLRFSAIRQLAFVLEKQWPGVQTKICFWVFYNVQASLQHHGGGVIGLTTALALLQSGFERVKIVADQFEGTTSHVAGGLWMPFALPDGVDMFRTRKWCEVAYKWLEDLRKEKGEALGIHLVPGAEVSALGSPEVVHPYWAHCAENFRLLSQQEATEVSSGATHGFAFDALIYNPKYFMAWLHEEIQKLGGTFEHRRVNSLGEEACDLLVNCSGLAAKELAGDDTMFPIRGQIINVYNPKLNELKVSIDKDGQHAYIIPRPNGDVVLGGTVQEHNWSSESDDNDVAGVWERCCRLWPEVRNSKVITKMAGLRPGRTGGVRLEMQPIPTKRGSVLIHNYGHGGSGHTLHWGCAQEVAELAKLRFPCHCEVLLVLIYPPFFYIFTTLTKSTQMAFALLLPVIIIFMRNIFMRTVVHLRDDLPEVVIFNVEVFNALFVSYCMQNSPSFWTTVELMLADIVLLMLSIRDIEMARRGLEELEERIGARNTNSQTTLERVKAILQRVELSSQKSARGPTFVRVGPESATTMEKSLVVMRVDAINTFAMAPHPLRAAKQLIGKGTVKPVVPQIAVATKEAFKPSVGLSYIRKVRRLLFMTEFVLLLNYVEVVIPLVFSMYMFAMYHFPNRAYYAQLAGLDEDQLLQTLKNVLFYCSLQLLSLLVLAFTLQRKLGLSPIRQLSFVLEKQFAGAQIKLIFWVFYNVQASLKHSGYDYTFHHAKASTENLPPRGKMKLFCAIVGVAENAFEVDIAEDASVSALKKAIRAEPEFGYPNSKLQLFLAKKDKGKGAWLTEEDVAIVRVDLVSQDYKQMKSTLKLDNDDIFGKSFHPGEDQVHVLVVTILGQPNGGSSRKMVKLFCVLVGVAGNAFPVNINESESVGDLKIVIKGENSATITCDAKDLQLFLARTKDGAWLGLDEAGAASVALDKGGHPQHLNTKLMGMGSMERINKCVGNLPDQDQVHVLVVIPEGIDIERNRVTVPMGPVVNVSSCDDLLAFLESEMTNKEETMSNPHILSAESLQFQLVGREDAIKAAANCFNRIIKAGRGIGSDRTDRPIPVCSGISGLGKTRMLEESSTIFQEMRLDPKSVVRLIVPYYNGYSPTPVERLMPIQASFSWRLLYRFFLDNNCALPFADWIESRLPSNGDKLRLSKAINVIERKLRQSAQGQESLYLYLGIDDYQKIERLSTSGANTGTSILRQLVEAIAGFLCKKSSGLVVLPMFAGTDLGIIASGSIANSSYYVTERLPMTLLTLGQVVTFVESNAKFAGYLQDNQVQNHLFALGGVPRWVVEYVLNLKMCSEPGTITLESIGKCFKNVWTKYVDAYMESMTTQQLVRLAAFAVSGRQVRQQDKFDKKFKWSKLRDSSLCLLNPSSTPKDCDVRVPYALLQSIASSDDMTSEAEKCFAAALSDMEKLVDSELFVREPWQSWEIFGACFYAVRINALLVIGRSTVTLEELLPGALIADNMCGISVKLSPSRVFQCNEQFGLSTPKVVSRKNHLSEETDWTSSGSIIVNGVDGEGVDIFFALKDALSGNLIVFVDQRKRRFGAFQPSPAKEHLRQLRKHRPRFLGKDTRLTYVVPHDCFLVTRDETKRFHGTLAYHPACSPLVPIYSANKTALMSVLIGSEAHKKKAAEEIIRKRKEPSGGFIDFGEVRSRFKHMKLEVEIDYNYAVLTR</sequence>
<dbReference type="PANTHER" id="PTHR11530:SF11">
    <property type="entry name" value="D-ASPARTATE OXIDASE"/>
    <property type="match status" value="1"/>
</dbReference>
<evidence type="ECO:0000259" key="11">
    <source>
        <dbReference type="Pfam" id="PF20147"/>
    </source>
</evidence>
<dbReference type="InterPro" id="IPR045379">
    <property type="entry name" value="Crinkler_N"/>
</dbReference>
<evidence type="ECO:0000256" key="6">
    <source>
        <dbReference type="ARBA" id="ARBA00022630"/>
    </source>
</evidence>
<dbReference type="GO" id="GO:0005576">
    <property type="term" value="C:extracellular region"/>
    <property type="evidence" value="ECO:0007669"/>
    <property type="project" value="UniProtKB-SubCell"/>
</dbReference>
<feature type="transmembrane region" description="Helical" evidence="9">
    <location>
        <begin position="1383"/>
        <end position="1402"/>
    </location>
</feature>
<dbReference type="GO" id="GO:0005737">
    <property type="term" value="C:cytoplasm"/>
    <property type="evidence" value="ECO:0007669"/>
    <property type="project" value="TreeGrafter"/>
</dbReference>
<comment type="similarity">
    <text evidence="4">Belongs to the DAMOX/DASOX family.</text>
</comment>
<comment type="cofactor">
    <cofactor evidence="1">
        <name>FAD</name>
        <dbReference type="ChEBI" id="CHEBI:57692"/>
    </cofactor>
</comment>
<gene>
    <name evidence="12" type="ORF">P3T76_014105</name>
</gene>
<dbReference type="Pfam" id="PF01266">
    <property type="entry name" value="DAO"/>
    <property type="match status" value="1"/>
</dbReference>
<dbReference type="InterPro" id="IPR023209">
    <property type="entry name" value="DAO"/>
</dbReference>
<evidence type="ECO:0000313" key="13">
    <source>
        <dbReference type="Proteomes" id="UP001259832"/>
    </source>
</evidence>
<dbReference type="InterPro" id="IPR006076">
    <property type="entry name" value="FAD-dep_OxRdtase"/>
</dbReference>
<accession>A0AAD9G1Q4</accession>
<feature type="transmembrane region" description="Helical" evidence="9">
    <location>
        <begin position="40"/>
        <end position="64"/>
    </location>
</feature>
<evidence type="ECO:0000256" key="3">
    <source>
        <dbReference type="ARBA" id="ARBA00004613"/>
    </source>
</evidence>
<feature type="transmembrane region" description="Helical" evidence="9">
    <location>
        <begin position="1408"/>
        <end position="1427"/>
    </location>
</feature>
<dbReference type="SUPFAM" id="SSF51971">
    <property type="entry name" value="Nucleotide-binding domain"/>
    <property type="match status" value="1"/>
</dbReference>
<evidence type="ECO:0000256" key="7">
    <source>
        <dbReference type="ARBA" id="ARBA00022827"/>
    </source>
</evidence>